<dbReference type="PANTHER" id="PTHR35503">
    <property type="entry name" value="OSJNBA0006M15.15 PROTEIN"/>
    <property type="match status" value="1"/>
</dbReference>
<gene>
    <name evidence="1" type="ORF">ILEXP_LOCUS44740</name>
</gene>
<dbReference type="InterPro" id="IPR035892">
    <property type="entry name" value="C2_domain_sf"/>
</dbReference>
<dbReference type="AlphaFoldDB" id="A0ABC8TZL3"/>
<comment type="caution">
    <text evidence="1">The sequence shown here is derived from an EMBL/GenBank/DDBJ whole genome shotgun (WGS) entry which is preliminary data.</text>
</comment>
<dbReference type="SUPFAM" id="SSF49562">
    <property type="entry name" value="C2 domain (Calcium/lipid-binding domain, CaLB)"/>
    <property type="match status" value="1"/>
</dbReference>
<dbReference type="Proteomes" id="UP001642360">
    <property type="component" value="Unassembled WGS sequence"/>
</dbReference>
<protein>
    <recommendedName>
        <fullName evidence="3">C2 domain-containing protein</fullName>
    </recommendedName>
</protein>
<dbReference type="EMBL" id="CAUOFW020006502">
    <property type="protein sequence ID" value="CAK9174954.1"/>
    <property type="molecule type" value="Genomic_DNA"/>
</dbReference>
<evidence type="ECO:0000313" key="1">
    <source>
        <dbReference type="EMBL" id="CAK9174954.1"/>
    </source>
</evidence>
<keyword evidence="2" id="KW-1185">Reference proteome</keyword>
<organism evidence="1 2">
    <name type="scientific">Ilex paraguariensis</name>
    <name type="common">yerba mate</name>
    <dbReference type="NCBI Taxonomy" id="185542"/>
    <lineage>
        <taxon>Eukaryota</taxon>
        <taxon>Viridiplantae</taxon>
        <taxon>Streptophyta</taxon>
        <taxon>Embryophyta</taxon>
        <taxon>Tracheophyta</taxon>
        <taxon>Spermatophyta</taxon>
        <taxon>Magnoliopsida</taxon>
        <taxon>eudicotyledons</taxon>
        <taxon>Gunneridae</taxon>
        <taxon>Pentapetalae</taxon>
        <taxon>asterids</taxon>
        <taxon>campanulids</taxon>
        <taxon>Aquifoliales</taxon>
        <taxon>Aquifoliaceae</taxon>
        <taxon>Ilex</taxon>
    </lineage>
</organism>
<accession>A0ABC8TZL3</accession>
<dbReference type="Gene3D" id="2.60.40.150">
    <property type="entry name" value="C2 domain"/>
    <property type="match status" value="1"/>
</dbReference>
<reference evidence="1 2" key="1">
    <citation type="submission" date="2024-02" db="EMBL/GenBank/DDBJ databases">
        <authorList>
            <person name="Vignale AGUSTIN F."/>
            <person name="Sosa J E."/>
            <person name="Modenutti C."/>
        </authorList>
    </citation>
    <scope>NUCLEOTIDE SEQUENCE [LARGE SCALE GENOMIC DNA]</scope>
</reference>
<sequence>MGATQNFSSLSCELRVLRAKNTELKSTGHLFVRCYLSAGKKSRVQLNSREISSNSDLSWDELFSLDCFGTKDSMNMLMKGSVVFELRWRNTAPLFGRIGGSQILGRAEIPWKSVSEAPEMEIEKWVTMVSKRRNVHEGFKPPAVKIAMKVRVLAIEETVRRKTYSRLTKWDECECMESCCNFVDYDIFAL</sequence>
<evidence type="ECO:0000313" key="2">
    <source>
        <dbReference type="Proteomes" id="UP001642360"/>
    </source>
</evidence>
<proteinExistence type="predicted"/>
<name>A0ABC8TZL3_9AQUA</name>
<dbReference type="PANTHER" id="PTHR35503:SF2">
    <property type="entry name" value="OS04G0455700 PROTEIN"/>
    <property type="match status" value="1"/>
</dbReference>
<evidence type="ECO:0008006" key="3">
    <source>
        <dbReference type="Google" id="ProtNLM"/>
    </source>
</evidence>